<evidence type="ECO:0000313" key="1">
    <source>
        <dbReference type="EMBL" id="QHT84156.1"/>
    </source>
</evidence>
<dbReference type="AlphaFoldDB" id="A0A6C0HVI8"/>
<proteinExistence type="predicted"/>
<accession>A0A6C0HVI8</accession>
<dbReference type="EMBL" id="MN740015">
    <property type="protein sequence ID" value="QHT84156.1"/>
    <property type="molecule type" value="Genomic_DNA"/>
</dbReference>
<reference evidence="1" key="1">
    <citation type="journal article" date="2020" name="Nature">
        <title>Giant virus diversity and host interactions through global metagenomics.</title>
        <authorList>
            <person name="Schulz F."/>
            <person name="Roux S."/>
            <person name="Paez-Espino D."/>
            <person name="Jungbluth S."/>
            <person name="Walsh D.A."/>
            <person name="Denef V.J."/>
            <person name="McMahon K.D."/>
            <person name="Konstantinidis K.T."/>
            <person name="Eloe-Fadrosh E.A."/>
            <person name="Kyrpides N.C."/>
            <person name="Woyke T."/>
        </authorList>
    </citation>
    <scope>NUCLEOTIDE SEQUENCE</scope>
    <source>
        <strain evidence="1">GVMAG-M-3300023184-16</strain>
    </source>
</reference>
<name>A0A6C0HVI8_9ZZZZ</name>
<organism evidence="1">
    <name type="scientific">viral metagenome</name>
    <dbReference type="NCBI Taxonomy" id="1070528"/>
    <lineage>
        <taxon>unclassified sequences</taxon>
        <taxon>metagenomes</taxon>
        <taxon>organismal metagenomes</taxon>
    </lineage>
</organism>
<sequence>MTMKCLAKDRNNNGCRNHVVDDTKFCKYHDYMIDYTEEMLEKCVCCSGCNKMRFLGENEKTCEKCRERAKKNQKNTRENIIMCKSEGCKFKKSDENEYCMKHQICLLVKEVTLRNKRLCFNYVRGCREELELDHKYNRCENCLIKDREKDKKRRGEAKVKCELVSENTTEKNCTVCCKACPMEMFYGVNNMVTKTCCMCREDNKKQDANRDKEHRNALARHRVYYNYQKWAKNRNILFAIDKDSFENLIKLPCNYCGIIQESGYNGVDRLNSDRIYELSNCVSCCQMCNYLKRTDTVEIFIKRIEHILTYNNHILGELFPELFSNHTHISYSIYKKRSVRRSIEFHLTESIFNAIIQMDCYICGKSTTNTHINGIDRFDSNCGYLSDNCRACCHSCNFLKNDYNYDEFMQKLLLIYKFTNKLI</sequence>
<protein>
    <submittedName>
        <fullName evidence="1">Uncharacterized protein</fullName>
    </submittedName>
</protein>
<dbReference type="Gene3D" id="3.30.40.220">
    <property type="match status" value="2"/>
</dbReference>